<accession>A0A7H0F4Q8</accession>
<keyword evidence="2" id="KW-1185">Reference proteome</keyword>
<dbReference type="Proteomes" id="UP000516013">
    <property type="component" value="Chromosome"/>
</dbReference>
<dbReference type="AlphaFoldDB" id="A0A7H0F4Q8"/>
<evidence type="ECO:0000313" key="2">
    <source>
        <dbReference type="Proteomes" id="UP000516013"/>
    </source>
</evidence>
<name>A0A7H0F4Q8_9CYAN</name>
<sequence length="216" mass="24065">MKIKPLLARLESAIGRPDLIDQMLLIPSAKECDNDKYSAIKPIKLMVGYDGSPNSHTALDIAFCIAHQTHLASKIEVKVEAVYVLEEQIINSLGNNANNVYFHHRLESPKKSVEVGSTGPKLSVLETMLKTIVLTQSKTEEADKILWQARNLAGEWQSYFKSHLRFGNLCTELQKVVELEGADALFLGCQSINHPLIERLDNNFPCPVLGIPKCLD</sequence>
<reference evidence="1 2" key="1">
    <citation type="submission" date="2020-08" db="EMBL/GenBank/DDBJ databases">
        <title>Complete genome sequence of Raphidiopsis curvispora isolated from drinking water reservoir in South Korea.</title>
        <authorList>
            <person name="Jeong J."/>
        </authorList>
    </citation>
    <scope>NUCLEOTIDE SEQUENCE [LARGE SCALE GENOMIC DNA]</scope>
    <source>
        <strain evidence="1 2">GIHE-G1</strain>
    </source>
</reference>
<protein>
    <submittedName>
        <fullName evidence="1">Universal stress protein</fullName>
    </submittedName>
</protein>
<dbReference type="InterPro" id="IPR014729">
    <property type="entry name" value="Rossmann-like_a/b/a_fold"/>
</dbReference>
<dbReference type="Gene3D" id="3.40.50.620">
    <property type="entry name" value="HUPs"/>
    <property type="match status" value="1"/>
</dbReference>
<dbReference type="RefSeq" id="WP_187707274.1">
    <property type="nucleotide sequence ID" value="NZ_CP060822.1"/>
</dbReference>
<dbReference type="SUPFAM" id="SSF52402">
    <property type="entry name" value="Adenine nucleotide alpha hydrolases-like"/>
    <property type="match status" value="1"/>
</dbReference>
<gene>
    <name evidence="1" type="ORF">IAR63_08685</name>
</gene>
<proteinExistence type="predicted"/>
<dbReference type="KEGG" id="ccur:IAR63_08685"/>
<dbReference type="CDD" id="cd00293">
    <property type="entry name" value="USP-like"/>
    <property type="match status" value="1"/>
</dbReference>
<organism evidence="1 2">
    <name type="scientific">Cylindrospermopsis curvispora GIHE-G1</name>
    <dbReference type="NCBI Taxonomy" id="2666332"/>
    <lineage>
        <taxon>Bacteria</taxon>
        <taxon>Bacillati</taxon>
        <taxon>Cyanobacteriota</taxon>
        <taxon>Cyanophyceae</taxon>
        <taxon>Nostocales</taxon>
        <taxon>Aphanizomenonaceae</taxon>
        <taxon>Cylindrospermopsis</taxon>
    </lineage>
</organism>
<dbReference type="EMBL" id="CP060822">
    <property type="protein sequence ID" value="QNP31024.1"/>
    <property type="molecule type" value="Genomic_DNA"/>
</dbReference>
<evidence type="ECO:0000313" key="1">
    <source>
        <dbReference type="EMBL" id="QNP31024.1"/>
    </source>
</evidence>